<reference evidence="7" key="1">
    <citation type="submission" date="2020-07" db="EMBL/GenBank/DDBJ databases">
        <title>Draft Genome Sequence of a Deep-Sea Yeast, Naganishia (Cryptococcus) liquefaciens strain N6.</title>
        <authorList>
            <person name="Han Y.W."/>
            <person name="Kajitani R."/>
            <person name="Morimoto H."/>
            <person name="Parhat M."/>
            <person name="Tsubouchi H."/>
            <person name="Bakenova O."/>
            <person name="Ogata M."/>
            <person name="Argunhan B."/>
            <person name="Aoki R."/>
            <person name="Kajiwara S."/>
            <person name="Itoh T."/>
            <person name="Iwasaki H."/>
        </authorList>
    </citation>
    <scope>NUCLEOTIDE SEQUENCE</scope>
    <source>
        <strain evidence="7">N6</strain>
    </source>
</reference>
<sequence length="424" mass="46378">MSSTRSPPRNADFSNAPFVASRTAQSISTRTQSDAQPNAAGSSSQKSSGGHARLTHEQALESLRMFLHSQSSYDVFPVSFRLIVMDSALVVKKAVSSMLQNGVVSAPLWNSRTSSFAGMFTVSDIIHLIQYYYQSTSYEGAAADVERFRLESIRDIEKVLHVPPPPLLSVHPMKPLFDACRLLIQTHARRLPLIDQDDQTGKEVVLSVLTQYRVLKFMAVNCRETIYLNGCLRDLGIGTYVQPTSAHPENPYYPLATATMQTTVFDVVHMFSEMGISAVPIVDSQGKVINLYETVDVITLVRMGAYHDLDLTIAQALARRSADFAGVVTCTPDDSLASVFHLIRMRRIHRLVIVEGGKPVPGETREEAAEREQRKGRLLGMISLSDVLKHIIGNVDIGGGGVGAVPVEAVLAAEAQARKAQASQ</sequence>
<dbReference type="GO" id="GO:0019901">
    <property type="term" value="F:protein kinase binding"/>
    <property type="evidence" value="ECO:0007669"/>
    <property type="project" value="TreeGrafter"/>
</dbReference>
<dbReference type="CDD" id="cd04618">
    <property type="entry name" value="CBS_euAMPK_gamma-like_repeat1"/>
    <property type="match status" value="1"/>
</dbReference>
<gene>
    <name evidence="7" type="ORF">NliqN6_4732</name>
</gene>
<feature type="domain" description="CBS" evidence="6">
    <location>
        <begin position="322"/>
        <end position="397"/>
    </location>
</feature>
<dbReference type="GO" id="GO:0019887">
    <property type="term" value="F:protein kinase regulator activity"/>
    <property type="evidence" value="ECO:0007669"/>
    <property type="project" value="TreeGrafter"/>
</dbReference>
<evidence type="ECO:0000256" key="3">
    <source>
        <dbReference type="ARBA" id="ARBA00023122"/>
    </source>
</evidence>
<comment type="caution">
    <text evidence="7">The sequence shown here is derived from an EMBL/GenBank/DDBJ whole genome shotgun (WGS) entry which is preliminary data.</text>
</comment>
<evidence type="ECO:0000259" key="6">
    <source>
        <dbReference type="PROSITE" id="PS51371"/>
    </source>
</evidence>
<dbReference type="InterPro" id="IPR050511">
    <property type="entry name" value="AMPK_gamma/SDS23_families"/>
</dbReference>
<dbReference type="SUPFAM" id="SSF54631">
    <property type="entry name" value="CBS-domain pair"/>
    <property type="match status" value="2"/>
</dbReference>
<keyword evidence="2" id="KW-0677">Repeat</keyword>
<keyword evidence="3 4" id="KW-0129">CBS domain</keyword>
<dbReference type="Pfam" id="PF00571">
    <property type="entry name" value="CBS"/>
    <property type="match status" value="3"/>
</dbReference>
<accession>A0A8H3YG19</accession>
<feature type="compositionally biased region" description="Polar residues" evidence="5">
    <location>
        <begin position="22"/>
        <end position="40"/>
    </location>
</feature>
<dbReference type="GO" id="GO:0005634">
    <property type="term" value="C:nucleus"/>
    <property type="evidence" value="ECO:0007669"/>
    <property type="project" value="TreeGrafter"/>
</dbReference>
<feature type="domain" description="CBS" evidence="6">
    <location>
        <begin position="249"/>
        <end position="309"/>
    </location>
</feature>
<evidence type="ECO:0000256" key="1">
    <source>
        <dbReference type="ARBA" id="ARBA00006750"/>
    </source>
</evidence>
<dbReference type="PROSITE" id="PS51371">
    <property type="entry name" value="CBS"/>
    <property type="match status" value="3"/>
</dbReference>
<dbReference type="InterPro" id="IPR000644">
    <property type="entry name" value="CBS_dom"/>
</dbReference>
<evidence type="ECO:0000313" key="7">
    <source>
        <dbReference type="EMBL" id="GHJ88330.1"/>
    </source>
</evidence>
<protein>
    <recommendedName>
        <fullName evidence="6">CBS domain-containing protein</fullName>
    </recommendedName>
</protein>
<dbReference type="Gene3D" id="3.10.580.10">
    <property type="entry name" value="CBS-domain"/>
    <property type="match status" value="2"/>
</dbReference>
<dbReference type="GO" id="GO:0031588">
    <property type="term" value="C:nucleotide-activated protein kinase complex"/>
    <property type="evidence" value="ECO:0007669"/>
    <property type="project" value="TreeGrafter"/>
</dbReference>
<evidence type="ECO:0000256" key="5">
    <source>
        <dbReference type="SAM" id="MobiDB-lite"/>
    </source>
</evidence>
<dbReference type="Proteomes" id="UP000620104">
    <property type="component" value="Unassembled WGS sequence"/>
</dbReference>
<keyword evidence="8" id="KW-1185">Reference proteome</keyword>
<dbReference type="GO" id="GO:0005737">
    <property type="term" value="C:cytoplasm"/>
    <property type="evidence" value="ECO:0007669"/>
    <property type="project" value="TreeGrafter"/>
</dbReference>
<dbReference type="SMART" id="SM00116">
    <property type="entry name" value="CBS"/>
    <property type="match status" value="4"/>
</dbReference>
<feature type="domain" description="CBS" evidence="6">
    <location>
        <begin position="163"/>
        <end position="225"/>
    </location>
</feature>
<dbReference type="InterPro" id="IPR046342">
    <property type="entry name" value="CBS_dom_sf"/>
</dbReference>
<dbReference type="CDD" id="cd04641">
    <property type="entry name" value="CBS_euAMPK_gamma-like_repeat2"/>
    <property type="match status" value="1"/>
</dbReference>
<dbReference type="PANTHER" id="PTHR13780">
    <property type="entry name" value="AMP-ACTIVATED PROTEIN KINASE, GAMMA REGULATORY SUBUNIT"/>
    <property type="match status" value="1"/>
</dbReference>
<feature type="region of interest" description="Disordered" evidence="5">
    <location>
        <begin position="1"/>
        <end position="53"/>
    </location>
</feature>
<name>A0A8H3YG19_9TREE</name>
<organism evidence="7 8">
    <name type="scientific">Naganishia liquefaciens</name>
    <dbReference type="NCBI Taxonomy" id="104408"/>
    <lineage>
        <taxon>Eukaryota</taxon>
        <taxon>Fungi</taxon>
        <taxon>Dikarya</taxon>
        <taxon>Basidiomycota</taxon>
        <taxon>Agaricomycotina</taxon>
        <taxon>Tremellomycetes</taxon>
        <taxon>Filobasidiales</taxon>
        <taxon>Filobasidiaceae</taxon>
        <taxon>Naganishia</taxon>
    </lineage>
</organism>
<comment type="similarity">
    <text evidence="1">Belongs to the 5'-AMP-activated protein kinase gamma subunit family.</text>
</comment>
<proteinExistence type="inferred from homology"/>
<dbReference type="OrthoDB" id="286637at2759"/>
<dbReference type="AlphaFoldDB" id="A0A8H3YG19"/>
<feature type="compositionally biased region" description="Low complexity" evidence="5">
    <location>
        <begin position="41"/>
        <end position="50"/>
    </location>
</feature>
<dbReference type="GO" id="GO:0016208">
    <property type="term" value="F:AMP binding"/>
    <property type="evidence" value="ECO:0007669"/>
    <property type="project" value="TreeGrafter"/>
</dbReference>
<evidence type="ECO:0000313" key="8">
    <source>
        <dbReference type="Proteomes" id="UP000620104"/>
    </source>
</evidence>
<evidence type="ECO:0000256" key="2">
    <source>
        <dbReference type="ARBA" id="ARBA00022737"/>
    </source>
</evidence>
<evidence type="ECO:0000256" key="4">
    <source>
        <dbReference type="PROSITE-ProRule" id="PRU00703"/>
    </source>
</evidence>
<dbReference type="EMBL" id="BLZA01000030">
    <property type="protein sequence ID" value="GHJ88330.1"/>
    <property type="molecule type" value="Genomic_DNA"/>
</dbReference>
<dbReference type="PANTHER" id="PTHR13780:SF35">
    <property type="entry name" value="LD22662P"/>
    <property type="match status" value="1"/>
</dbReference>